<reference evidence="6 7" key="1">
    <citation type="submission" date="2015-03" db="EMBL/GenBank/DDBJ databases">
        <title>Draft Genome Sequence of S. carnosus subsp. utilis LTH 7013, Isolated from South Tirolean Ham.</title>
        <authorList>
            <person name="Mueller A."/>
            <person name="Huptas C."/>
            <person name="Wenning M."/>
            <person name="Weiss A."/>
            <person name="Schmidt H."/>
        </authorList>
    </citation>
    <scope>NUCLEOTIDE SEQUENCE [LARGE SCALE GENOMIC DNA]</scope>
    <source>
        <strain evidence="6 7">LTH7013</strain>
    </source>
</reference>
<dbReference type="RefSeq" id="WP_015901378.1">
    <property type="nucleotide sequence ID" value="NZ_BKAO01000003.1"/>
</dbReference>
<sequence>METEHLIIHIREQMKHLTKNEQHIAQFLLEHPEKVLEMSAQTLGDVTKTSSATVIRCAHKLGFKGFVDLKLSLSRNLPQHEAHNYKEIAQDESPREIKRKLLSRAAYTLETTEVLLEDQALEALVDKLYDVQKIVVFGVGASHIVAEDIYQKFTRAGMEVIQSADAHVLATVLAGYHKKDNVLFIGVSNSGHNQETLRLAHVAHYYGATVAAITSRSDSKLAGEADIVLLHDASSEKSLRLAATSSLIAQLMTVDILFYTYLSKDYQAHVAHLSETKKAVEMYIDSSQ</sequence>
<protein>
    <submittedName>
        <fullName evidence="6">RpiR family transcriptional regulator</fullName>
    </submittedName>
</protein>
<name>A0AAJ0NH95_STACA</name>
<evidence type="ECO:0000256" key="3">
    <source>
        <dbReference type="ARBA" id="ARBA00023163"/>
    </source>
</evidence>
<evidence type="ECO:0000259" key="4">
    <source>
        <dbReference type="PROSITE" id="PS51071"/>
    </source>
</evidence>
<dbReference type="GO" id="GO:0097367">
    <property type="term" value="F:carbohydrate derivative binding"/>
    <property type="evidence" value="ECO:0007669"/>
    <property type="project" value="InterPro"/>
</dbReference>
<evidence type="ECO:0000259" key="5">
    <source>
        <dbReference type="PROSITE" id="PS51464"/>
    </source>
</evidence>
<evidence type="ECO:0000313" key="7">
    <source>
        <dbReference type="Proteomes" id="UP000033530"/>
    </source>
</evidence>
<keyword evidence="2" id="KW-0238">DNA-binding</keyword>
<dbReference type="InterPro" id="IPR036388">
    <property type="entry name" value="WH-like_DNA-bd_sf"/>
</dbReference>
<evidence type="ECO:0000256" key="1">
    <source>
        <dbReference type="ARBA" id="ARBA00023015"/>
    </source>
</evidence>
<dbReference type="InterPro" id="IPR009057">
    <property type="entry name" value="Homeodomain-like_sf"/>
</dbReference>
<dbReference type="InterPro" id="IPR046348">
    <property type="entry name" value="SIS_dom_sf"/>
</dbReference>
<dbReference type="SUPFAM" id="SSF53697">
    <property type="entry name" value="SIS domain"/>
    <property type="match status" value="1"/>
</dbReference>
<dbReference type="PROSITE" id="PS51071">
    <property type="entry name" value="HTH_RPIR"/>
    <property type="match status" value="1"/>
</dbReference>
<dbReference type="Gene3D" id="1.10.10.10">
    <property type="entry name" value="Winged helix-like DNA-binding domain superfamily/Winged helix DNA-binding domain"/>
    <property type="match status" value="1"/>
</dbReference>
<dbReference type="InterPro" id="IPR001347">
    <property type="entry name" value="SIS_dom"/>
</dbReference>
<dbReference type="GO" id="GO:0003677">
    <property type="term" value="F:DNA binding"/>
    <property type="evidence" value="ECO:0007669"/>
    <property type="project" value="UniProtKB-KW"/>
</dbReference>
<dbReference type="Proteomes" id="UP000033530">
    <property type="component" value="Unassembled WGS sequence"/>
</dbReference>
<dbReference type="PANTHER" id="PTHR30514">
    <property type="entry name" value="GLUCOKINASE"/>
    <property type="match status" value="1"/>
</dbReference>
<comment type="caution">
    <text evidence="6">The sequence shown here is derived from an EMBL/GenBank/DDBJ whole genome shotgun (WGS) entry which is preliminary data.</text>
</comment>
<dbReference type="InterPro" id="IPR047640">
    <property type="entry name" value="RpiR-like"/>
</dbReference>
<keyword evidence="1" id="KW-0805">Transcription regulation</keyword>
<organism evidence="6 7">
    <name type="scientific">Staphylococcus carnosus</name>
    <dbReference type="NCBI Taxonomy" id="1281"/>
    <lineage>
        <taxon>Bacteria</taxon>
        <taxon>Bacillati</taxon>
        <taxon>Bacillota</taxon>
        <taxon>Bacilli</taxon>
        <taxon>Bacillales</taxon>
        <taxon>Staphylococcaceae</taxon>
        <taxon>Staphylococcus</taxon>
    </lineage>
</organism>
<dbReference type="EMBL" id="LAIU01000002">
    <property type="protein sequence ID" value="KKB25768.1"/>
    <property type="molecule type" value="Genomic_DNA"/>
</dbReference>
<evidence type="ECO:0000256" key="2">
    <source>
        <dbReference type="ARBA" id="ARBA00023125"/>
    </source>
</evidence>
<dbReference type="GO" id="GO:1901135">
    <property type="term" value="P:carbohydrate derivative metabolic process"/>
    <property type="evidence" value="ECO:0007669"/>
    <property type="project" value="InterPro"/>
</dbReference>
<dbReference type="CDD" id="cd05013">
    <property type="entry name" value="SIS_RpiR"/>
    <property type="match status" value="1"/>
</dbReference>
<evidence type="ECO:0000313" key="6">
    <source>
        <dbReference type="EMBL" id="KKB25768.1"/>
    </source>
</evidence>
<proteinExistence type="predicted"/>
<feature type="domain" description="SIS" evidence="5">
    <location>
        <begin position="124"/>
        <end position="267"/>
    </location>
</feature>
<dbReference type="Pfam" id="PF01418">
    <property type="entry name" value="HTH_6"/>
    <property type="match status" value="1"/>
</dbReference>
<dbReference type="Pfam" id="PF01380">
    <property type="entry name" value="SIS"/>
    <property type="match status" value="1"/>
</dbReference>
<dbReference type="InterPro" id="IPR000281">
    <property type="entry name" value="HTH_RpiR"/>
</dbReference>
<dbReference type="PANTHER" id="PTHR30514:SF10">
    <property type="entry name" value="MURR_RPIR FAMILY TRANSCRIPTIONAL REGULATOR"/>
    <property type="match status" value="1"/>
</dbReference>
<keyword evidence="3" id="KW-0804">Transcription</keyword>
<feature type="domain" description="HTH rpiR-type" evidence="4">
    <location>
        <begin position="4"/>
        <end position="80"/>
    </location>
</feature>
<dbReference type="InterPro" id="IPR035472">
    <property type="entry name" value="RpiR-like_SIS"/>
</dbReference>
<dbReference type="SUPFAM" id="SSF46689">
    <property type="entry name" value="Homeodomain-like"/>
    <property type="match status" value="1"/>
</dbReference>
<gene>
    <name evidence="6" type="ORF">VV61_04110</name>
</gene>
<dbReference type="GO" id="GO:0003700">
    <property type="term" value="F:DNA-binding transcription factor activity"/>
    <property type="evidence" value="ECO:0007669"/>
    <property type="project" value="InterPro"/>
</dbReference>
<dbReference type="Gene3D" id="3.40.50.10490">
    <property type="entry name" value="Glucose-6-phosphate isomerase like protein, domain 1"/>
    <property type="match status" value="1"/>
</dbReference>
<accession>A0AAJ0NH95</accession>
<dbReference type="PROSITE" id="PS51464">
    <property type="entry name" value="SIS"/>
    <property type="match status" value="1"/>
</dbReference>
<dbReference type="GeneID" id="93794586"/>
<dbReference type="AlphaFoldDB" id="A0AAJ0NH95"/>